<evidence type="ECO:0000313" key="3">
    <source>
        <dbReference type="Proteomes" id="UP001157914"/>
    </source>
</evidence>
<keyword evidence="3" id="KW-1185">Reference proteome</keyword>
<proteinExistence type="predicted"/>
<comment type="caution">
    <text evidence="2">The sequence shown here is derived from an EMBL/GenBank/DDBJ whole genome shotgun (WGS) entry which is preliminary data.</text>
</comment>
<organism evidence="2 3">
    <name type="scientific">Roseibium denhamense</name>
    <dbReference type="NCBI Taxonomy" id="76305"/>
    <lineage>
        <taxon>Bacteria</taxon>
        <taxon>Pseudomonadati</taxon>
        <taxon>Pseudomonadota</taxon>
        <taxon>Alphaproteobacteria</taxon>
        <taxon>Hyphomicrobiales</taxon>
        <taxon>Stappiaceae</taxon>
        <taxon>Roseibium</taxon>
    </lineage>
</organism>
<accession>A0ABY1P7X4</accession>
<dbReference type="Proteomes" id="UP001157914">
    <property type="component" value="Unassembled WGS sequence"/>
</dbReference>
<name>A0ABY1P7X4_9HYPH</name>
<reference evidence="2 3" key="1">
    <citation type="submission" date="2017-05" db="EMBL/GenBank/DDBJ databases">
        <authorList>
            <person name="Varghese N."/>
            <person name="Submissions S."/>
        </authorList>
    </citation>
    <scope>NUCLEOTIDE SEQUENCE [LARGE SCALE GENOMIC DNA]</scope>
    <source>
        <strain evidence="2 3">DSM 15949</strain>
    </source>
</reference>
<evidence type="ECO:0000313" key="2">
    <source>
        <dbReference type="EMBL" id="SMP28446.1"/>
    </source>
</evidence>
<feature type="region of interest" description="Disordered" evidence="1">
    <location>
        <begin position="199"/>
        <end position="218"/>
    </location>
</feature>
<protein>
    <submittedName>
        <fullName evidence="2">Uncharacterized protein</fullName>
    </submittedName>
</protein>
<sequence>MLEPDERVADPVVLVRADAADVPVWLELDEADAGLELLAPGLAEEDDDEDAYFPADALPLLSAVAFGSVEELLLEALVSADALEVEVDDADRLPDPGTLLDAEPDLVGEADVLLDPGPVDPAPLSPTFSAVRSIVTGFLPPLAGVEDEDAPGLSFEPVPPGEPVPPEDLLSDAICSPPEPLLVPRHSLYTPLRRAVPSRRRELRAAKERLPRNRLTLP</sequence>
<gene>
    <name evidence="2" type="ORF">SAMN06265374_2924</name>
</gene>
<dbReference type="RefSeq" id="WP_208996907.1">
    <property type="nucleotide sequence ID" value="NZ_BAAAEA010000004.1"/>
</dbReference>
<dbReference type="EMBL" id="FXTT01000004">
    <property type="protein sequence ID" value="SMP28446.1"/>
    <property type="molecule type" value="Genomic_DNA"/>
</dbReference>
<feature type="compositionally biased region" description="Basic and acidic residues" evidence="1">
    <location>
        <begin position="199"/>
        <end position="211"/>
    </location>
</feature>
<evidence type="ECO:0000256" key="1">
    <source>
        <dbReference type="SAM" id="MobiDB-lite"/>
    </source>
</evidence>